<protein>
    <submittedName>
        <fullName evidence="3">Uncharacterized protein</fullName>
    </submittedName>
</protein>
<name>A0AAD5XYU2_9FUNG</name>
<comment type="caution">
    <text evidence="3">The sequence shown here is derived from an EMBL/GenBank/DDBJ whole genome shotgun (WGS) entry which is preliminary data.</text>
</comment>
<evidence type="ECO:0000256" key="1">
    <source>
        <dbReference type="SAM" id="Coils"/>
    </source>
</evidence>
<keyword evidence="4" id="KW-1185">Reference proteome</keyword>
<organism evidence="3 4">
    <name type="scientific">Clydaea vesicula</name>
    <dbReference type="NCBI Taxonomy" id="447962"/>
    <lineage>
        <taxon>Eukaryota</taxon>
        <taxon>Fungi</taxon>
        <taxon>Fungi incertae sedis</taxon>
        <taxon>Chytridiomycota</taxon>
        <taxon>Chytridiomycota incertae sedis</taxon>
        <taxon>Chytridiomycetes</taxon>
        <taxon>Lobulomycetales</taxon>
        <taxon>Lobulomycetaceae</taxon>
        <taxon>Clydaea</taxon>
    </lineage>
</organism>
<sequence length="773" mass="89735">MKSLQNLSLTKKKNEETKESNEKEFNDLNKKKESEKIFLKLLGSLSTNSNATTFEEVEYRTRQITSTIDSFEKSYRENCKFRLDKNKLHYLFAQDQFEIKSSDHELEKLMELAKEEIKSLREKSETDLELKAKREKEHQEKLNGPSVFKHFTSLFGDALLVHMIAKNLMAVFCNQGTVEFWLVNFENQSYSPKLINFLEFGEGEVTSVLNLTESFEPPQQMPVDQADKSETKSNPSKQSSAKSKAKSTFDFEEFDDNSSDNSDIMDEVTIPELQNYFMEDPTIECEQEINSKFNKGYFFIGLKSGDGIILEISSTKNVEQLAEFEPEITLKKKLKKKLSSKEIKIVNFDKKQNLILVIIFHPKFDFQLQFLNFFNLEIVFYSNVNFLLNLAKDNQSKVIEFSENGFNFEEKDFVDFSRSYPPLNDCPITILHYDEYNAQILAVLNYGAVLRLTHDVFVVQPDKSVDNEDLDIPDADSDLVRCYHASVLLEVKSLNFEQFERDKLKKDSLVQVMTITTAYNEQKKKPQLFLGCKDGTLRSYQFDSLLNNENKPVKIFEWEEHSFKTKENLVKHDKVLDMNFLQNETQKKFGKFEKGNNRFEAENNNNSNLNQNIALQDFEKNLKIFESKLEFPYWIEILTLDQLNVNSNPNLGESPMQHNPNQFLICLTEEASIYIFDLNFSTPLNEIRLLNGKFKLSTNVEPKILKFFLNSFNKFDVPNGAGSNLLSNSNSLAIILGKEWLIFKVLNVQNLKENLEKLKENEKNRAKSGKQVV</sequence>
<reference evidence="3" key="1">
    <citation type="submission" date="2020-05" db="EMBL/GenBank/DDBJ databases">
        <title>Phylogenomic resolution of chytrid fungi.</title>
        <authorList>
            <person name="Stajich J.E."/>
            <person name="Amses K."/>
            <person name="Simmons R."/>
            <person name="Seto K."/>
            <person name="Myers J."/>
            <person name="Bonds A."/>
            <person name="Quandt C.A."/>
            <person name="Barry K."/>
            <person name="Liu P."/>
            <person name="Grigoriev I."/>
            <person name="Longcore J.E."/>
            <person name="James T.Y."/>
        </authorList>
    </citation>
    <scope>NUCLEOTIDE SEQUENCE</scope>
    <source>
        <strain evidence="3">JEL0476</strain>
    </source>
</reference>
<feature type="compositionally biased region" description="Acidic residues" evidence="2">
    <location>
        <begin position="250"/>
        <end position="264"/>
    </location>
</feature>
<evidence type="ECO:0000256" key="2">
    <source>
        <dbReference type="SAM" id="MobiDB-lite"/>
    </source>
</evidence>
<keyword evidence="1" id="KW-0175">Coiled coil</keyword>
<proteinExistence type="predicted"/>
<dbReference type="AlphaFoldDB" id="A0AAD5XYU2"/>
<evidence type="ECO:0000313" key="3">
    <source>
        <dbReference type="EMBL" id="KAJ3221460.1"/>
    </source>
</evidence>
<gene>
    <name evidence="3" type="ORF">HK099_003503</name>
</gene>
<feature type="region of interest" description="Disordered" evidence="2">
    <location>
        <begin position="1"/>
        <end position="27"/>
    </location>
</feature>
<accession>A0AAD5XYU2</accession>
<feature type="compositionally biased region" description="Basic and acidic residues" evidence="2">
    <location>
        <begin position="12"/>
        <end position="27"/>
    </location>
</feature>
<dbReference type="Proteomes" id="UP001211065">
    <property type="component" value="Unassembled WGS sequence"/>
</dbReference>
<feature type="region of interest" description="Disordered" evidence="2">
    <location>
        <begin position="212"/>
        <end position="264"/>
    </location>
</feature>
<dbReference type="EMBL" id="JADGJW010000229">
    <property type="protein sequence ID" value="KAJ3221460.1"/>
    <property type="molecule type" value="Genomic_DNA"/>
</dbReference>
<feature type="coiled-coil region" evidence="1">
    <location>
        <begin position="741"/>
        <end position="772"/>
    </location>
</feature>
<feature type="compositionally biased region" description="Low complexity" evidence="2">
    <location>
        <begin position="232"/>
        <end position="242"/>
    </location>
</feature>
<evidence type="ECO:0000313" key="4">
    <source>
        <dbReference type="Proteomes" id="UP001211065"/>
    </source>
</evidence>